<name>A0A931YE42_9BACT</name>
<reference evidence="2" key="1">
    <citation type="submission" date="2020-07" db="EMBL/GenBank/DDBJ databases">
        <title>Huge and variable diversity of episymbiotic CPR bacteria and DPANN archaea in groundwater ecosystems.</title>
        <authorList>
            <person name="He C.Y."/>
            <person name="Keren R."/>
            <person name="Whittaker M."/>
            <person name="Farag I.F."/>
            <person name="Doudna J."/>
            <person name="Cate J.H.D."/>
            <person name="Banfield J.F."/>
        </authorList>
    </citation>
    <scope>NUCLEOTIDE SEQUENCE</scope>
    <source>
        <strain evidence="2">NC_groundwater_418_Ag_B-0.1um_45_10</strain>
    </source>
</reference>
<evidence type="ECO:0000313" key="2">
    <source>
        <dbReference type="EMBL" id="MBI2466203.1"/>
    </source>
</evidence>
<feature type="compositionally biased region" description="Acidic residues" evidence="1">
    <location>
        <begin position="92"/>
        <end position="128"/>
    </location>
</feature>
<feature type="region of interest" description="Disordered" evidence="1">
    <location>
        <begin position="1"/>
        <end position="163"/>
    </location>
</feature>
<protein>
    <submittedName>
        <fullName evidence="2">Uncharacterized protein</fullName>
    </submittedName>
</protein>
<accession>A0A931YE42</accession>
<evidence type="ECO:0000313" key="3">
    <source>
        <dbReference type="Proteomes" id="UP000709672"/>
    </source>
</evidence>
<sequence>MGKYRSGRERTRKHFLRTGPTIQPPPRGIFWFPNTNKGGQSHNSNPNCQNKNRPRQQTREKQHPTDDASCLSRQNHQHSPQGKVLLLLGEGDGGEGGDSEDDSEDDSEGGDGGDEGGEGGDEGDEGDGGEGGGDGGDGGEGGEGGEGDEGGGGEGGGGEGGGLITVAYHIRRRECGHF</sequence>
<proteinExistence type="predicted"/>
<dbReference type="AlphaFoldDB" id="A0A931YE42"/>
<dbReference type="EMBL" id="JACPHQ010000046">
    <property type="protein sequence ID" value="MBI2466203.1"/>
    <property type="molecule type" value="Genomic_DNA"/>
</dbReference>
<organism evidence="2 3">
    <name type="scientific">Candidatus Sungiibacteriota bacterium</name>
    <dbReference type="NCBI Taxonomy" id="2750080"/>
    <lineage>
        <taxon>Bacteria</taxon>
        <taxon>Candidatus Sungiibacteriota</taxon>
    </lineage>
</organism>
<feature type="compositionally biased region" description="Basic and acidic residues" evidence="1">
    <location>
        <begin position="57"/>
        <end position="66"/>
    </location>
</feature>
<feature type="compositionally biased region" description="Gly residues" evidence="1">
    <location>
        <begin position="152"/>
        <end position="163"/>
    </location>
</feature>
<evidence type="ECO:0000256" key="1">
    <source>
        <dbReference type="SAM" id="MobiDB-lite"/>
    </source>
</evidence>
<feature type="compositionally biased region" description="Gly residues" evidence="1">
    <location>
        <begin position="129"/>
        <end position="142"/>
    </location>
</feature>
<feature type="compositionally biased region" description="Polar residues" evidence="1">
    <location>
        <begin position="71"/>
        <end position="80"/>
    </location>
</feature>
<dbReference type="Proteomes" id="UP000709672">
    <property type="component" value="Unassembled WGS sequence"/>
</dbReference>
<comment type="caution">
    <text evidence="2">The sequence shown here is derived from an EMBL/GenBank/DDBJ whole genome shotgun (WGS) entry which is preliminary data.</text>
</comment>
<feature type="compositionally biased region" description="Polar residues" evidence="1">
    <location>
        <begin position="33"/>
        <end position="51"/>
    </location>
</feature>
<gene>
    <name evidence="2" type="ORF">HYV66_03210</name>
</gene>